<dbReference type="InterPro" id="IPR017853">
    <property type="entry name" value="GH"/>
</dbReference>
<evidence type="ECO:0000259" key="14">
    <source>
        <dbReference type="Pfam" id="PF02929"/>
    </source>
</evidence>
<feature type="domain" description="Glycoside hydrolase family 2 catalytic" evidence="12">
    <location>
        <begin position="298"/>
        <end position="512"/>
    </location>
</feature>
<feature type="signal peptide" evidence="10">
    <location>
        <begin position="1"/>
        <end position="18"/>
    </location>
</feature>
<dbReference type="InterPro" id="IPR013783">
    <property type="entry name" value="Ig-like_fold"/>
</dbReference>
<dbReference type="Gene3D" id="2.70.98.10">
    <property type="match status" value="1"/>
</dbReference>
<evidence type="ECO:0000259" key="11">
    <source>
        <dbReference type="Pfam" id="PF00703"/>
    </source>
</evidence>
<dbReference type="EC" id="3.2.1.23" evidence="5"/>
<feature type="domain" description="Glycoside hydrolase family 2 immunoglobulin-like beta-sandwich" evidence="11">
    <location>
        <begin position="200"/>
        <end position="290"/>
    </location>
</feature>
<keyword evidence="6 15" id="KW-0378">Hydrolase</keyword>
<dbReference type="InterPro" id="IPR036156">
    <property type="entry name" value="Beta-gal/glucu_dom_sf"/>
</dbReference>
<accession>A0ABS1BPG8</accession>
<dbReference type="InterPro" id="IPR050347">
    <property type="entry name" value="Bact_Beta-galactosidase"/>
</dbReference>
<dbReference type="InterPro" id="IPR006102">
    <property type="entry name" value="Ig-like_GH2"/>
</dbReference>
<comment type="caution">
    <text evidence="15">The sequence shown here is derived from an EMBL/GenBank/DDBJ whole genome shotgun (WGS) entry which is preliminary data.</text>
</comment>
<dbReference type="Gene3D" id="2.60.40.10">
    <property type="entry name" value="Immunoglobulins"/>
    <property type="match status" value="2"/>
</dbReference>
<feature type="chain" id="PRO_5046153442" description="beta-galactosidase" evidence="10">
    <location>
        <begin position="19"/>
        <end position="928"/>
    </location>
</feature>
<dbReference type="GO" id="GO:0016787">
    <property type="term" value="F:hydrolase activity"/>
    <property type="evidence" value="ECO:0007669"/>
    <property type="project" value="UniProtKB-KW"/>
</dbReference>
<comment type="catalytic activity">
    <reaction evidence="1">
        <text>Hydrolysis of terminal non-reducing beta-D-galactose residues in beta-D-galactosides.</text>
        <dbReference type="EC" id="3.2.1.23"/>
    </reaction>
</comment>
<evidence type="ECO:0000256" key="10">
    <source>
        <dbReference type="SAM" id="SignalP"/>
    </source>
</evidence>
<comment type="cofactor">
    <cofactor evidence="2">
        <name>Ca(2+)</name>
        <dbReference type="ChEBI" id="CHEBI:29108"/>
    </cofactor>
</comment>
<dbReference type="Pfam" id="PF02837">
    <property type="entry name" value="Glyco_hydro_2_N"/>
    <property type="match status" value="1"/>
</dbReference>
<dbReference type="InterPro" id="IPR006103">
    <property type="entry name" value="Glyco_hydro_2_cat"/>
</dbReference>
<feature type="domain" description="Glycosyl hydrolases family 2 sugar binding" evidence="13">
    <location>
        <begin position="54"/>
        <end position="187"/>
    </location>
</feature>
<evidence type="ECO:0000256" key="8">
    <source>
        <dbReference type="ARBA" id="ARBA00023295"/>
    </source>
</evidence>
<evidence type="ECO:0000259" key="12">
    <source>
        <dbReference type="Pfam" id="PF02836"/>
    </source>
</evidence>
<dbReference type="PRINTS" id="PR00132">
    <property type="entry name" value="GLHYDRLASE2"/>
</dbReference>
<dbReference type="Pfam" id="PF00703">
    <property type="entry name" value="Glyco_hydro_2"/>
    <property type="match status" value="1"/>
</dbReference>
<evidence type="ECO:0000256" key="3">
    <source>
        <dbReference type="ARBA" id="ARBA00007401"/>
    </source>
</evidence>
<evidence type="ECO:0000256" key="5">
    <source>
        <dbReference type="ARBA" id="ARBA00012756"/>
    </source>
</evidence>
<comment type="subunit">
    <text evidence="4">Monomer.</text>
</comment>
<evidence type="ECO:0000256" key="2">
    <source>
        <dbReference type="ARBA" id="ARBA00001913"/>
    </source>
</evidence>
<dbReference type="InterPro" id="IPR004199">
    <property type="entry name" value="B-gal_small/dom_5"/>
</dbReference>
<feature type="domain" description="Beta galactosidase small chain/" evidence="14">
    <location>
        <begin position="717"/>
        <end position="851"/>
    </location>
</feature>
<dbReference type="InterPro" id="IPR006104">
    <property type="entry name" value="Glyco_hydro_2_N"/>
</dbReference>
<organism evidence="15 16">
    <name type="scientific">Pedobacter segetis</name>
    <dbReference type="NCBI Taxonomy" id="2793069"/>
    <lineage>
        <taxon>Bacteria</taxon>
        <taxon>Pseudomonadati</taxon>
        <taxon>Bacteroidota</taxon>
        <taxon>Sphingobacteriia</taxon>
        <taxon>Sphingobacteriales</taxon>
        <taxon>Sphingobacteriaceae</taxon>
        <taxon>Pedobacter</taxon>
    </lineage>
</organism>
<evidence type="ECO:0000256" key="7">
    <source>
        <dbReference type="ARBA" id="ARBA00022837"/>
    </source>
</evidence>
<dbReference type="PANTHER" id="PTHR46323:SF2">
    <property type="entry name" value="BETA-GALACTOSIDASE"/>
    <property type="match status" value="1"/>
</dbReference>
<dbReference type="SUPFAM" id="SSF49785">
    <property type="entry name" value="Galactose-binding domain-like"/>
    <property type="match status" value="1"/>
</dbReference>
<keyword evidence="8" id="KW-0326">Glycosidase</keyword>
<evidence type="ECO:0000259" key="13">
    <source>
        <dbReference type="Pfam" id="PF02837"/>
    </source>
</evidence>
<comment type="similarity">
    <text evidence="3">Belongs to the glycosyl hydrolase 2 family.</text>
</comment>
<evidence type="ECO:0000256" key="4">
    <source>
        <dbReference type="ARBA" id="ARBA00011245"/>
    </source>
</evidence>
<dbReference type="SUPFAM" id="SSF49303">
    <property type="entry name" value="beta-Galactosidase/glucuronidase domain"/>
    <property type="match status" value="1"/>
</dbReference>
<proteinExistence type="inferred from homology"/>
<sequence length="928" mass="106374">MKSKLVLLSILSFFYALAVQAQQTEIKYLSGLDKDHTVTWDFLCTKGMNSGKWSKIQVPSCWELQGFGNYDYGKTDLVKQADEQGFYKYKFKVDNSWKGKLVNIVFDGSMTDTEVKINGKPAGKIHQGAFYRFKYNISSLLKYGQTNLLEVKVSKKSQNLSVNQAEREADFWIFGGIFRPVYLEALPQSNIERIAVDAKANGDFMLSVYPKSQIDGYKLEAVVKTSDGSKNLKTISETVNARDTLINLESNFKDIQLWSPEFPNLYWVEVNLINEKGKTVHSINQKFGFRTVELRPKDGFYLNNQKVIFKGVNRHSFWPTSGRTTSKALSITDVEMMKDMNMNAVRMSHYPPDVHFLDVCDSLGLMVLDELTGWHNFYDDSIGHRLVKEMVIRDVNHPSIVIWDNGNEGGFNFNLDDDFAKYDPQNRIVIHPWAKFRGTDTKHYPTYNALQNNFIYNDDVFFPTEFLHGLYDGGHGAGLEDFWDVVLKYPNAAGGFLWVFADEGVVRKDKKDSLDAAGNFAPDGILGPYHEKEGSYYTIKEIWSPVYINQKNITSTFNGQLPVENRYMFTNLNQCKFTWKLASFNNKPDSLAKQIDATGGADNIDLSPNERGWLNLKLPENWMNSDVLYVTAKDPHNKEIFTWSWPIKTAKDLAKKWIVPTTAQAAISVSEEQNLLQIKQDNITLIFNKTTGYLQKVVKAGKDLSLSEGPVLAGFDQKLDSFSHKQSGENYTVSASYKGKDNDWLKVDWTFKPGLPVKLEYSYRQNEKKEVDYAGITFNYPEEKITGMQYLGRGPYHVYKNRLKGQRFDLWDKKYNNTITGEIYEGYPEFKGNHAEVYWVQIENKEFPFKVYTEQDHVFLQMLKTEKPKGAFNKNTDINYPKGNLGFMDYIPPIGTKFHGADEMGPEGQKNNVTNKSGEVSALWFDFR</sequence>
<dbReference type="Gene3D" id="2.60.120.260">
    <property type="entry name" value="Galactose-binding domain-like"/>
    <property type="match status" value="1"/>
</dbReference>
<dbReference type="Proteomes" id="UP000660024">
    <property type="component" value="Unassembled WGS sequence"/>
</dbReference>
<dbReference type="InterPro" id="IPR008979">
    <property type="entry name" value="Galactose-bd-like_sf"/>
</dbReference>
<dbReference type="InterPro" id="IPR006101">
    <property type="entry name" value="Glyco_hydro_2"/>
</dbReference>
<keyword evidence="7" id="KW-0106">Calcium</keyword>
<evidence type="ECO:0000313" key="15">
    <source>
        <dbReference type="EMBL" id="MBK0384341.1"/>
    </source>
</evidence>
<dbReference type="PANTHER" id="PTHR46323">
    <property type="entry name" value="BETA-GALACTOSIDASE"/>
    <property type="match status" value="1"/>
</dbReference>
<dbReference type="Pfam" id="PF02836">
    <property type="entry name" value="Glyco_hydro_2_C"/>
    <property type="match status" value="1"/>
</dbReference>
<evidence type="ECO:0000256" key="9">
    <source>
        <dbReference type="ARBA" id="ARBA00032230"/>
    </source>
</evidence>
<keyword evidence="16" id="KW-1185">Reference proteome</keyword>
<dbReference type="Pfam" id="PF02929">
    <property type="entry name" value="Bgal_small_N"/>
    <property type="match status" value="1"/>
</dbReference>
<name>A0ABS1BPG8_9SPHI</name>
<dbReference type="EMBL" id="JAEHFY010000028">
    <property type="protein sequence ID" value="MBK0384341.1"/>
    <property type="molecule type" value="Genomic_DNA"/>
</dbReference>
<dbReference type="RefSeq" id="WP_200587926.1">
    <property type="nucleotide sequence ID" value="NZ_JAEHFY010000028.1"/>
</dbReference>
<keyword evidence="10" id="KW-0732">Signal</keyword>
<dbReference type="Gene3D" id="3.20.20.80">
    <property type="entry name" value="Glycosidases"/>
    <property type="match status" value="1"/>
</dbReference>
<reference evidence="15 16" key="1">
    <citation type="submission" date="2020-12" db="EMBL/GenBank/DDBJ databases">
        <title>Bacterial novel species Pedobacter sp. SD-b isolated from soil.</title>
        <authorList>
            <person name="Jung H.-Y."/>
        </authorList>
    </citation>
    <scope>NUCLEOTIDE SEQUENCE [LARGE SCALE GENOMIC DNA]</scope>
    <source>
        <strain evidence="15 16">SD-b</strain>
    </source>
</reference>
<dbReference type="InterPro" id="IPR014718">
    <property type="entry name" value="GH-type_carb-bd"/>
</dbReference>
<evidence type="ECO:0000313" key="16">
    <source>
        <dbReference type="Proteomes" id="UP000660024"/>
    </source>
</evidence>
<dbReference type="SUPFAM" id="SSF74650">
    <property type="entry name" value="Galactose mutarotase-like"/>
    <property type="match status" value="1"/>
</dbReference>
<dbReference type="SUPFAM" id="SSF51445">
    <property type="entry name" value="(Trans)glycosidases"/>
    <property type="match status" value="1"/>
</dbReference>
<evidence type="ECO:0000256" key="1">
    <source>
        <dbReference type="ARBA" id="ARBA00001412"/>
    </source>
</evidence>
<protein>
    <recommendedName>
        <fullName evidence="5">beta-galactosidase</fullName>
        <ecNumber evidence="5">3.2.1.23</ecNumber>
    </recommendedName>
    <alternativeName>
        <fullName evidence="9">Lactase</fullName>
    </alternativeName>
</protein>
<dbReference type="InterPro" id="IPR011013">
    <property type="entry name" value="Gal_mutarotase_sf_dom"/>
</dbReference>
<evidence type="ECO:0000256" key="6">
    <source>
        <dbReference type="ARBA" id="ARBA00022801"/>
    </source>
</evidence>
<gene>
    <name evidence="15" type="ORF">I5M32_15345</name>
</gene>